<protein>
    <submittedName>
        <fullName evidence="1">Uncharacterized protein</fullName>
    </submittedName>
</protein>
<organism evidence="1 2">
    <name type="scientific">candidate division TA06 bacterium SM23_40</name>
    <dbReference type="NCBI Taxonomy" id="1703774"/>
    <lineage>
        <taxon>Bacteria</taxon>
        <taxon>Bacteria division TA06</taxon>
    </lineage>
</organism>
<dbReference type="Proteomes" id="UP000051717">
    <property type="component" value="Unassembled WGS sequence"/>
</dbReference>
<dbReference type="EMBL" id="LJUI01000022">
    <property type="protein sequence ID" value="KPK70104.1"/>
    <property type="molecule type" value="Genomic_DNA"/>
</dbReference>
<dbReference type="AlphaFoldDB" id="A0A0S8GAE6"/>
<sequence>MTAQKNLTTSGQILGAGLLVALLALCSPVGAQPLLRVCPTQFDVTVSEEDTVAEMMLVANDGYDVLTFDITPDVTWAWDEPSSGTLYPGDSTFVTVYFSSVGLTPGEHWGFNFIDHNDPFHPHPWPIPKHFVFVVRTITMITGVPDENQPPAGLFPQGGVFTNFCAPTAAANIVSFWDEYRVNPGAIKVLNCWQPCYAIGRINDCAKRKEAADYIGWFMDTNNQGDPVRMNGTVFPAAMGTFNGDVGPGLTNFVSWEGTYPNLPDTAGVCKQGYNWTVTPFYGPDPEQAWEFYKAEIDSGRPLLTSFLYWNPVPEGKRQKATDAASLWEDEWVDYYTWGNAVNASGAPDPVEQWNWYEEEQGIGHMVTGVGYATDNLGNRWAIVHDNWPTTPRNIAIPWANWAANFRVLPDVTPNVHCVVSPMQRSVPKGATLDFSVGYHNNTQAAQNFRIKIMAYLPGSTNPAKTYATGGGNPDPTLQAGTSMTRYYALDVPNIPQVQPVSGYVIKVAVYQPPQALNPIASDCFCFSVTQPMSSMPLNGPEWAIRPLGM</sequence>
<accession>A0A0S8GAE6</accession>
<gene>
    <name evidence="1" type="ORF">AMJ82_04030</name>
</gene>
<reference evidence="1 2" key="1">
    <citation type="journal article" date="2015" name="Microbiome">
        <title>Genomic resolution of linkages in carbon, nitrogen, and sulfur cycling among widespread estuary sediment bacteria.</title>
        <authorList>
            <person name="Baker B.J."/>
            <person name="Lazar C.S."/>
            <person name="Teske A.P."/>
            <person name="Dick G.J."/>
        </authorList>
    </citation>
    <scope>NUCLEOTIDE SEQUENCE [LARGE SCALE GENOMIC DNA]</scope>
    <source>
        <strain evidence="1">SM23_40</strain>
    </source>
</reference>
<evidence type="ECO:0000313" key="2">
    <source>
        <dbReference type="Proteomes" id="UP000051717"/>
    </source>
</evidence>
<name>A0A0S8GAE6_UNCT6</name>
<comment type="caution">
    <text evidence="1">The sequence shown here is derived from an EMBL/GenBank/DDBJ whole genome shotgun (WGS) entry which is preliminary data.</text>
</comment>
<proteinExistence type="predicted"/>
<evidence type="ECO:0000313" key="1">
    <source>
        <dbReference type="EMBL" id="KPK70104.1"/>
    </source>
</evidence>